<dbReference type="STRING" id="1798525.A3G90_03965"/>
<comment type="caution">
    <text evidence="12">The sequence shown here is derived from an EMBL/GenBank/DDBJ whole genome shotgun (WGS) entry which is preliminary data.</text>
</comment>
<dbReference type="CDD" id="cd01876">
    <property type="entry name" value="YihA_EngB"/>
    <property type="match status" value="1"/>
</dbReference>
<dbReference type="InterPro" id="IPR005225">
    <property type="entry name" value="Small_GTP-bd"/>
</dbReference>
<evidence type="ECO:0000256" key="9">
    <source>
        <dbReference type="ARBA" id="ARBA00023306"/>
    </source>
</evidence>
<keyword evidence="7 10" id="KW-0342">GTP-binding</keyword>
<dbReference type="Pfam" id="PF01926">
    <property type="entry name" value="MMR_HSR1"/>
    <property type="match status" value="1"/>
</dbReference>
<keyword evidence="8 10" id="KW-0717">Septation</keyword>
<evidence type="ECO:0000256" key="5">
    <source>
        <dbReference type="ARBA" id="ARBA00022741"/>
    </source>
</evidence>
<organism evidence="12 13">
    <name type="scientific">Candidatus Kaiserbacteria bacterium RIFCSPLOWO2_12_FULL_45_26</name>
    <dbReference type="NCBI Taxonomy" id="1798525"/>
    <lineage>
        <taxon>Bacteria</taxon>
        <taxon>Candidatus Kaiseribacteriota</taxon>
    </lineage>
</organism>
<dbReference type="InterPro" id="IPR006073">
    <property type="entry name" value="GTP-bd"/>
</dbReference>
<sequence>MKITSAVFKLGVKGDNAILEDGVPQIAFIGRSNAGKSSLINSLTGVKGLAISSKTPGRTKEINVFLINDTHYFMDLPGYGYTKTQVKIFEKLGKLIFWYLFNSNNNPRVVLLVDAEIGPTDSDLEMLHELEQAGKDIVIVLNKVDKIQKSKYKSQLDKLALKLRGHKLFPYSSTAKIGIEELTAELLS</sequence>
<gene>
    <name evidence="10" type="primary">engB</name>
    <name evidence="12" type="ORF">A3G90_03965</name>
</gene>
<dbReference type="AlphaFoldDB" id="A0A1F6FH51"/>
<dbReference type="HAMAP" id="MF_00321">
    <property type="entry name" value="GTPase_EngB"/>
    <property type="match status" value="1"/>
</dbReference>
<proteinExistence type="inferred from homology"/>
<comment type="function">
    <text evidence="10">Necessary for normal cell division and for the maintenance of normal septation.</text>
</comment>
<protein>
    <recommendedName>
        <fullName evidence="10">Probable GTP-binding protein EngB</fullName>
    </recommendedName>
</protein>
<dbReference type="PANTHER" id="PTHR11649">
    <property type="entry name" value="MSS1/TRME-RELATED GTP-BINDING PROTEIN"/>
    <property type="match status" value="1"/>
</dbReference>
<dbReference type="SUPFAM" id="SSF52540">
    <property type="entry name" value="P-loop containing nucleoside triphosphate hydrolases"/>
    <property type="match status" value="1"/>
</dbReference>
<evidence type="ECO:0000256" key="7">
    <source>
        <dbReference type="ARBA" id="ARBA00023134"/>
    </source>
</evidence>
<dbReference type="PANTHER" id="PTHR11649:SF13">
    <property type="entry name" value="ENGB-TYPE G DOMAIN-CONTAINING PROTEIN"/>
    <property type="match status" value="1"/>
</dbReference>
<evidence type="ECO:0000313" key="13">
    <source>
        <dbReference type="Proteomes" id="UP000177325"/>
    </source>
</evidence>
<dbReference type="NCBIfam" id="TIGR03598">
    <property type="entry name" value="GTPase_YsxC"/>
    <property type="match status" value="1"/>
</dbReference>
<reference evidence="12 13" key="1">
    <citation type="journal article" date="2016" name="Nat. Commun.">
        <title>Thousands of microbial genomes shed light on interconnected biogeochemical processes in an aquifer system.</title>
        <authorList>
            <person name="Anantharaman K."/>
            <person name="Brown C.T."/>
            <person name="Hug L.A."/>
            <person name="Sharon I."/>
            <person name="Castelle C.J."/>
            <person name="Probst A.J."/>
            <person name="Thomas B.C."/>
            <person name="Singh A."/>
            <person name="Wilkins M.J."/>
            <person name="Karaoz U."/>
            <person name="Brodie E.L."/>
            <person name="Williams K.H."/>
            <person name="Hubbard S.S."/>
            <person name="Banfield J.F."/>
        </authorList>
    </citation>
    <scope>NUCLEOTIDE SEQUENCE [LARGE SCALE GENOMIC DNA]</scope>
</reference>
<evidence type="ECO:0000313" key="12">
    <source>
        <dbReference type="EMBL" id="OGG85184.1"/>
    </source>
</evidence>
<keyword evidence="6" id="KW-0460">Magnesium</keyword>
<keyword evidence="3 10" id="KW-0132">Cell division</keyword>
<accession>A0A1F6FH51</accession>
<dbReference type="EMBL" id="MFMM01000001">
    <property type="protein sequence ID" value="OGG85184.1"/>
    <property type="molecule type" value="Genomic_DNA"/>
</dbReference>
<dbReference type="Proteomes" id="UP000177325">
    <property type="component" value="Unassembled WGS sequence"/>
</dbReference>
<dbReference type="GO" id="GO:0005525">
    <property type="term" value="F:GTP binding"/>
    <property type="evidence" value="ECO:0007669"/>
    <property type="project" value="UniProtKB-UniRule"/>
</dbReference>
<comment type="cofactor">
    <cofactor evidence="1">
        <name>Mg(2+)</name>
        <dbReference type="ChEBI" id="CHEBI:18420"/>
    </cofactor>
</comment>
<dbReference type="InterPro" id="IPR030393">
    <property type="entry name" value="G_ENGB_dom"/>
</dbReference>
<dbReference type="NCBIfam" id="TIGR00231">
    <property type="entry name" value="small_GTP"/>
    <property type="match status" value="1"/>
</dbReference>
<dbReference type="Gene3D" id="3.40.50.300">
    <property type="entry name" value="P-loop containing nucleotide triphosphate hydrolases"/>
    <property type="match status" value="1"/>
</dbReference>
<evidence type="ECO:0000256" key="4">
    <source>
        <dbReference type="ARBA" id="ARBA00022723"/>
    </source>
</evidence>
<evidence type="ECO:0000256" key="2">
    <source>
        <dbReference type="ARBA" id="ARBA00009638"/>
    </source>
</evidence>
<evidence type="ECO:0000256" key="10">
    <source>
        <dbReference type="HAMAP-Rule" id="MF_00321"/>
    </source>
</evidence>
<dbReference type="GO" id="GO:0046872">
    <property type="term" value="F:metal ion binding"/>
    <property type="evidence" value="ECO:0007669"/>
    <property type="project" value="UniProtKB-KW"/>
</dbReference>
<feature type="domain" description="EngB-type G" evidence="11">
    <location>
        <begin position="22"/>
        <end position="188"/>
    </location>
</feature>
<comment type="similarity">
    <text evidence="2 10">Belongs to the TRAFAC class TrmE-Era-EngA-EngB-Septin-like GTPase superfamily. EngB GTPase family.</text>
</comment>
<evidence type="ECO:0000256" key="3">
    <source>
        <dbReference type="ARBA" id="ARBA00022618"/>
    </source>
</evidence>
<dbReference type="GO" id="GO:0000917">
    <property type="term" value="P:division septum assembly"/>
    <property type="evidence" value="ECO:0007669"/>
    <property type="project" value="UniProtKB-KW"/>
</dbReference>
<evidence type="ECO:0000256" key="8">
    <source>
        <dbReference type="ARBA" id="ARBA00023210"/>
    </source>
</evidence>
<keyword evidence="5 10" id="KW-0547">Nucleotide-binding</keyword>
<keyword evidence="9 10" id="KW-0131">Cell cycle</keyword>
<keyword evidence="4" id="KW-0479">Metal-binding</keyword>
<dbReference type="InterPro" id="IPR027417">
    <property type="entry name" value="P-loop_NTPase"/>
</dbReference>
<evidence type="ECO:0000256" key="1">
    <source>
        <dbReference type="ARBA" id="ARBA00001946"/>
    </source>
</evidence>
<evidence type="ECO:0000259" key="11">
    <source>
        <dbReference type="PROSITE" id="PS51706"/>
    </source>
</evidence>
<evidence type="ECO:0000256" key="6">
    <source>
        <dbReference type="ARBA" id="ARBA00022842"/>
    </source>
</evidence>
<name>A0A1F6FH51_9BACT</name>
<dbReference type="InterPro" id="IPR019987">
    <property type="entry name" value="GTP-bd_ribosome_bio_YsxC"/>
</dbReference>
<dbReference type="PROSITE" id="PS51706">
    <property type="entry name" value="G_ENGB"/>
    <property type="match status" value="1"/>
</dbReference>